<dbReference type="EMBL" id="FNHG01000001">
    <property type="protein sequence ID" value="SDL62507.1"/>
    <property type="molecule type" value="Genomic_DNA"/>
</dbReference>
<evidence type="ECO:0000256" key="1">
    <source>
        <dbReference type="PIRSR" id="PIRSR640198-1"/>
    </source>
</evidence>
<name>A0A1G9LL89_9PROT</name>
<dbReference type="OrthoDB" id="9813719at2"/>
<dbReference type="InterPro" id="IPR036597">
    <property type="entry name" value="Fido-like_dom_sf"/>
</dbReference>
<dbReference type="InterPro" id="IPR040198">
    <property type="entry name" value="Fido_containing"/>
</dbReference>
<evidence type="ECO:0000259" key="2">
    <source>
        <dbReference type="PROSITE" id="PS51459"/>
    </source>
</evidence>
<gene>
    <name evidence="3" type="ORF">SAMN04488568_10196</name>
</gene>
<dbReference type="NCBIfam" id="TIGR02613">
    <property type="entry name" value="mob_myst_B"/>
    <property type="match status" value="1"/>
</dbReference>
<dbReference type="PROSITE" id="PS51459">
    <property type="entry name" value="FIDO"/>
    <property type="match status" value="1"/>
</dbReference>
<feature type="domain" description="Fido" evidence="2">
    <location>
        <begin position="58"/>
        <end position="196"/>
    </location>
</feature>
<dbReference type="SUPFAM" id="SSF140931">
    <property type="entry name" value="Fic-like"/>
    <property type="match status" value="1"/>
</dbReference>
<protein>
    <submittedName>
        <fullName evidence="3">Mobile mystery protein B</fullName>
    </submittedName>
</protein>
<proteinExistence type="predicted"/>
<dbReference type="AlphaFoldDB" id="A0A1G9LL89"/>
<dbReference type="Gene3D" id="1.10.3290.10">
    <property type="entry name" value="Fido-like domain"/>
    <property type="match status" value="1"/>
</dbReference>
<dbReference type="STRING" id="144026.SAMN04488568_10196"/>
<evidence type="ECO:0000313" key="3">
    <source>
        <dbReference type="EMBL" id="SDL62507.1"/>
    </source>
</evidence>
<sequence>MTKDLADGADDAATALEEDERKQLIPTYITSRAELNEAEQVNISDADGWAFSRQRDVLDTGFLLRLHKRMLGDVWRWAGSYRTTERNIGIEAWRIPAELAQLLDDVRFWVAAETYGPDEVCIRFHHRLVAIHPFPNGNGRLARMAADLLAVRLGRPRFSWGRRELVAPASARAIYIAALQAADRHDIAPLLQFARPDGA</sequence>
<dbReference type="Pfam" id="PF02661">
    <property type="entry name" value="Fic"/>
    <property type="match status" value="1"/>
</dbReference>
<feature type="active site" evidence="1">
    <location>
        <position position="132"/>
    </location>
</feature>
<dbReference type="InterPro" id="IPR013436">
    <property type="entry name" value="Mobile_mystery_prot_B"/>
</dbReference>
<dbReference type="PANTHER" id="PTHR13504:SF39">
    <property type="entry name" value="CELL FILAMENTATION PROTEIN"/>
    <property type="match status" value="1"/>
</dbReference>
<dbReference type="RefSeq" id="WP_091765091.1">
    <property type="nucleotide sequence ID" value="NZ_FNHG01000001.1"/>
</dbReference>
<reference evidence="3 4" key="1">
    <citation type="submission" date="2016-10" db="EMBL/GenBank/DDBJ databases">
        <authorList>
            <person name="de Groot N.N."/>
        </authorList>
    </citation>
    <scope>NUCLEOTIDE SEQUENCE [LARGE SCALE GENOMIC DNA]</scope>
    <source>
        <strain evidence="3 4">DSM 16077</strain>
    </source>
</reference>
<dbReference type="PANTHER" id="PTHR13504">
    <property type="entry name" value="FIDO DOMAIN-CONTAINING PROTEIN DDB_G0283145"/>
    <property type="match status" value="1"/>
</dbReference>
<dbReference type="Proteomes" id="UP000199759">
    <property type="component" value="Unassembled WGS sequence"/>
</dbReference>
<evidence type="ECO:0000313" key="4">
    <source>
        <dbReference type="Proteomes" id="UP000199759"/>
    </source>
</evidence>
<organism evidence="3 4">
    <name type="scientific">Maricaulis salignorans</name>
    <dbReference type="NCBI Taxonomy" id="144026"/>
    <lineage>
        <taxon>Bacteria</taxon>
        <taxon>Pseudomonadati</taxon>
        <taxon>Pseudomonadota</taxon>
        <taxon>Alphaproteobacteria</taxon>
        <taxon>Maricaulales</taxon>
        <taxon>Maricaulaceae</taxon>
        <taxon>Maricaulis</taxon>
    </lineage>
</organism>
<dbReference type="InterPro" id="IPR003812">
    <property type="entry name" value="Fido"/>
</dbReference>
<accession>A0A1G9LL89</accession>
<keyword evidence="4" id="KW-1185">Reference proteome</keyword>